<dbReference type="InterPro" id="IPR006035">
    <property type="entry name" value="Ureohydrolase"/>
</dbReference>
<dbReference type="GeneID" id="42365383"/>
<dbReference type="PROSITE" id="PS51409">
    <property type="entry name" value="ARGINASE_2"/>
    <property type="match status" value="1"/>
</dbReference>
<keyword evidence="1" id="KW-0479">Metal-binding</keyword>
<keyword evidence="2 4" id="KW-0378">Hydrolase</keyword>
<keyword evidence="5" id="KW-1185">Reference proteome</keyword>
<reference evidence="5" key="1">
    <citation type="submission" date="2019-05" db="EMBL/GenBank/DDBJ databases">
        <title>Candidatus Nanohalobium constans, a novel model system to study the DPANN nano-sized archaea: genomic and physiological characterization of a nanoarchaeon co-cultured with its chitinotrophic host.</title>
        <authorList>
            <person name="La Cono V."/>
            <person name="Arcadi E."/>
            <person name="Crisafi F."/>
            <person name="Denaro R."/>
            <person name="La Spada G."/>
            <person name="Messina E."/>
            <person name="Smedile F."/>
            <person name="Toshchakov S.V."/>
            <person name="Shevchenko M.A."/>
            <person name="Golyshin P.N."/>
            <person name="Golyshina O.V."/>
            <person name="Ferrer M."/>
            <person name="Rohde M."/>
            <person name="Mushegian A."/>
            <person name="Sorokin D.Y."/>
            <person name="Giuliano L."/>
            <person name="Yakimov M.M."/>
        </authorList>
    </citation>
    <scope>NUCLEOTIDE SEQUENCE [LARGE SCALE GENOMIC DNA]</scope>
    <source>
        <strain evidence="5">LC1Nh</strain>
    </source>
</reference>
<evidence type="ECO:0000256" key="2">
    <source>
        <dbReference type="ARBA" id="ARBA00022801"/>
    </source>
</evidence>
<organism evidence="4 5">
    <name type="scientific">Candidatus Nanohalobium constans</name>
    <dbReference type="NCBI Taxonomy" id="2565781"/>
    <lineage>
        <taxon>Archaea</taxon>
        <taxon>Candidatus Nanohalarchaeota</taxon>
        <taxon>Candidatus Nanohalobia</taxon>
        <taxon>Candidatus Nanohalobiales</taxon>
        <taxon>Candidatus Nanohalobiaceae</taxon>
        <taxon>Candidatus Nanohalobium</taxon>
    </lineage>
</organism>
<dbReference type="GO" id="GO:0008783">
    <property type="term" value="F:agmatinase activity"/>
    <property type="evidence" value="ECO:0007669"/>
    <property type="project" value="UniProtKB-EC"/>
</dbReference>
<accession>A0A5Q0UJ60</accession>
<evidence type="ECO:0000313" key="4">
    <source>
        <dbReference type="EMBL" id="QGA80869.1"/>
    </source>
</evidence>
<protein>
    <submittedName>
        <fullName evidence="4">Agmatinase</fullName>
        <ecNumber evidence="4">3.5.3.11</ecNumber>
    </submittedName>
</protein>
<proteinExistence type="inferred from homology"/>
<dbReference type="OrthoDB" id="7186at2157"/>
<dbReference type="EC" id="3.5.3.11" evidence="4"/>
<dbReference type="Pfam" id="PF00491">
    <property type="entry name" value="Arginase"/>
    <property type="match status" value="1"/>
</dbReference>
<dbReference type="SUPFAM" id="SSF52768">
    <property type="entry name" value="Arginase/deacetylase"/>
    <property type="match status" value="1"/>
</dbReference>
<comment type="similarity">
    <text evidence="3">Belongs to the arginase family.</text>
</comment>
<dbReference type="AlphaFoldDB" id="A0A5Q0UJ60"/>
<dbReference type="KEGG" id="ncon:LC1Nh_0990"/>
<dbReference type="Gene3D" id="3.40.800.10">
    <property type="entry name" value="Ureohydrolase domain"/>
    <property type="match status" value="1"/>
</dbReference>
<evidence type="ECO:0000256" key="3">
    <source>
        <dbReference type="PROSITE-ProRule" id="PRU00742"/>
    </source>
</evidence>
<dbReference type="Proteomes" id="UP000377803">
    <property type="component" value="Chromosome"/>
</dbReference>
<dbReference type="GO" id="GO:0033389">
    <property type="term" value="P:putrescine biosynthetic process from arginine, via agmatine"/>
    <property type="evidence" value="ECO:0007669"/>
    <property type="project" value="TreeGrafter"/>
</dbReference>
<dbReference type="RefSeq" id="WP_153550613.1">
    <property type="nucleotide sequence ID" value="NZ_CP040089.1"/>
</dbReference>
<dbReference type="PANTHER" id="PTHR11358:SF26">
    <property type="entry name" value="GUANIDINO ACID HYDROLASE, MITOCHONDRIAL"/>
    <property type="match status" value="1"/>
</dbReference>
<name>A0A5Q0UJ60_9ARCH</name>
<dbReference type="InterPro" id="IPR023696">
    <property type="entry name" value="Ureohydrolase_dom_sf"/>
</dbReference>
<evidence type="ECO:0000313" key="5">
    <source>
        <dbReference type="Proteomes" id="UP000377803"/>
    </source>
</evidence>
<gene>
    <name evidence="4" type="primary">speB</name>
    <name evidence="4" type="ORF">LC1Nh_0990</name>
</gene>
<dbReference type="EMBL" id="CP040089">
    <property type="protein sequence ID" value="QGA80869.1"/>
    <property type="molecule type" value="Genomic_DNA"/>
</dbReference>
<dbReference type="PANTHER" id="PTHR11358">
    <property type="entry name" value="ARGINASE/AGMATINASE"/>
    <property type="match status" value="1"/>
</dbReference>
<dbReference type="GO" id="GO:0046872">
    <property type="term" value="F:metal ion binding"/>
    <property type="evidence" value="ECO:0007669"/>
    <property type="project" value="UniProtKB-KW"/>
</dbReference>
<sequence length="257" mass="29076">MKTNSPEDAEILLQKLPSDIGIHRNPRKGTLNAPEVILEGFEPGKDVLIDEVFIDEFDLEKTHERIRENTEELLEYDKPIFSLGGDHSVSFPVIKALKQENPGMQLVWLDSHLDLKEKVDGHVSHDVVVRELLNSGFEEDEITFVGITRVDDDEQEFLDQHDLDVYRADEVLSEFLQEYDSTSPTYLSVDIDVLSEDEAPGTGYPDGRLSMQQVERVIEKVKPVHADLVEVAPPFDEEGKTVGNAKEILGRLTEVVR</sequence>
<evidence type="ECO:0000256" key="1">
    <source>
        <dbReference type="ARBA" id="ARBA00022723"/>
    </source>
</evidence>